<feature type="region of interest" description="Disordered" evidence="1">
    <location>
        <begin position="85"/>
        <end position="104"/>
    </location>
</feature>
<gene>
    <name evidence="2" type="ORF">Egran_01291</name>
</gene>
<reference evidence="2 3" key="1">
    <citation type="journal article" date="2015" name="Environ. Microbiol.">
        <title>Metagenome sequence of Elaphomyces granulatus from sporocarp tissue reveals Ascomycota ectomycorrhizal fingerprints of genome expansion and a Proteobacteria-rich microbiome.</title>
        <authorList>
            <person name="Quandt C.A."/>
            <person name="Kohler A."/>
            <person name="Hesse C.N."/>
            <person name="Sharpton T.J."/>
            <person name="Martin F."/>
            <person name="Spatafora J.W."/>
        </authorList>
    </citation>
    <scope>NUCLEOTIDE SEQUENCE [LARGE SCALE GENOMIC DNA]</scope>
    <source>
        <strain evidence="2 3">OSC145934</strain>
    </source>
</reference>
<evidence type="ECO:0000313" key="3">
    <source>
        <dbReference type="Proteomes" id="UP000243515"/>
    </source>
</evidence>
<evidence type="ECO:0008006" key="4">
    <source>
        <dbReference type="Google" id="ProtNLM"/>
    </source>
</evidence>
<organism evidence="2 3">
    <name type="scientific">Elaphomyces granulatus</name>
    <dbReference type="NCBI Taxonomy" id="519963"/>
    <lineage>
        <taxon>Eukaryota</taxon>
        <taxon>Fungi</taxon>
        <taxon>Dikarya</taxon>
        <taxon>Ascomycota</taxon>
        <taxon>Pezizomycotina</taxon>
        <taxon>Eurotiomycetes</taxon>
        <taxon>Eurotiomycetidae</taxon>
        <taxon>Eurotiales</taxon>
        <taxon>Elaphomycetaceae</taxon>
        <taxon>Elaphomyces</taxon>
    </lineage>
</organism>
<dbReference type="AlphaFoldDB" id="A0A232M3N5"/>
<dbReference type="Proteomes" id="UP000243515">
    <property type="component" value="Unassembled WGS sequence"/>
</dbReference>
<keyword evidence="3" id="KW-1185">Reference proteome</keyword>
<name>A0A232M3N5_9EURO</name>
<dbReference type="OrthoDB" id="77405at2759"/>
<protein>
    <recommendedName>
        <fullName evidence="4">RRM domain-containing protein</fullName>
    </recommendedName>
</protein>
<evidence type="ECO:0000313" key="2">
    <source>
        <dbReference type="EMBL" id="OXV10948.1"/>
    </source>
</evidence>
<dbReference type="EMBL" id="NPHW01002681">
    <property type="protein sequence ID" value="OXV10948.1"/>
    <property type="molecule type" value="Genomic_DNA"/>
</dbReference>
<comment type="caution">
    <text evidence="2">The sequence shown here is derived from an EMBL/GenBank/DDBJ whole genome shotgun (WGS) entry which is preliminary data.</text>
</comment>
<evidence type="ECO:0000256" key="1">
    <source>
        <dbReference type="SAM" id="MobiDB-lite"/>
    </source>
</evidence>
<sequence length="393" mass="43609">MVSNTSLANSTFWQNSVAIPTSGDQGSIRMDSDMDTAMFLVLTYLRHIEDGLRTGGKNGAANEIGKHSTKILEAFKVASTEIEEASRVADQSQPTPNDKKDGTEICQAKVPGDYHSSVQQGNTDVGSQRGKHQATTKLAGKFPMFPDVMSHTIQSISADPNSCTPMMAAKLDTNRHPSSRIQTGLSRRDSSATWKSRAAGKCKAGVVHVYGSGKATVNSVHFITSHIHEGPLREVRIEHDFQAKIVFQHLAQALQFMRRVRTTGTSCFGNGYTLKLGEPLEWDEDLCRMNHPIKERRRLTFVRRKMFSGRLSAKKWRRDVAAIVGAENIDFMHVFNSGNAATAVFRSTDTARKALQVFQQRKHAIHNIYQGVEVTFSSDPCEKELILTTQMPE</sequence>
<proteinExistence type="predicted"/>
<accession>A0A232M3N5</accession>